<gene>
    <name evidence="1" type="ORF">TNCT_192361</name>
</gene>
<evidence type="ECO:0000313" key="2">
    <source>
        <dbReference type="Proteomes" id="UP000887116"/>
    </source>
</evidence>
<proteinExistence type="predicted"/>
<reference evidence="1" key="1">
    <citation type="submission" date="2020-07" db="EMBL/GenBank/DDBJ databases">
        <title>Multicomponent nature underlies the extraordinary mechanical properties of spider dragline silk.</title>
        <authorList>
            <person name="Kono N."/>
            <person name="Nakamura H."/>
            <person name="Mori M."/>
            <person name="Yoshida Y."/>
            <person name="Ohtoshi R."/>
            <person name="Malay A.D."/>
            <person name="Moran D.A.P."/>
            <person name="Tomita M."/>
            <person name="Numata K."/>
            <person name="Arakawa K."/>
        </authorList>
    </citation>
    <scope>NUCLEOTIDE SEQUENCE</scope>
</reference>
<accession>A0A8X6H4Q3</accession>
<dbReference type="Proteomes" id="UP000887116">
    <property type="component" value="Unassembled WGS sequence"/>
</dbReference>
<sequence>MTYFKDSFYPSRRFQLFLPPPVVSPLHSWRKQKRGTKKKAVFQPVSPIDDGQDSTAGIKLFQERMLVAQLGRDRQRDHIYEILTRVACPTF</sequence>
<dbReference type="AlphaFoldDB" id="A0A8X6H4Q3"/>
<evidence type="ECO:0000313" key="1">
    <source>
        <dbReference type="EMBL" id="GFQ96178.1"/>
    </source>
</evidence>
<protein>
    <submittedName>
        <fullName evidence="1">Uncharacterized protein</fullName>
    </submittedName>
</protein>
<organism evidence="1 2">
    <name type="scientific">Trichonephila clavata</name>
    <name type="common">Joro spider</name>
    <name type="synonym">Nephila clavata</name>
    <dbReference type="NCBI Taxonomy" id="2740835"/>
    <lineage>
        <taxon>Eukaryota</taxon>
        <taxon>Metazoa</taxon>
        <taxon>Ecdysozoa</taxon>
        <taxon>Arthropoda</taxon>
        <taxon>Chelicerata</taxon>
        <taxon>Arachnida</taxon>
        <taxon>Araneae</taxon>
        <taxon>Araneomorphae</taxon>
        <taxon>Entelegynae</taxon>
        <taxon>Araneoidea</taxon>
        <taxon>Nephilidae</taxon>
        <taxon>Trichonephila</taxon>
    </lineage>
</organism>
<keyword evidence="2" id="KW-1185">Reference proteome</keyword>
<dbReference type="EMBL" id="BMAO01014638">
    <property type="protein sequence ID" value="GFQ96178.1"/>
    <property type="molecule type" value="Genomic_DNA"/>
</dbReference>
<comment type="caution">
    <text evidence="1">The sequence shown here is derived from an EMBL/GenBank/DDBJ whole genome shotgun (WGS) entry which is preliminary data.</text>
</comment>
<name>A0A8X6H4Q3_TRICU</name>